<gene>
    <name evidence="1" type="ORF">QAD02_005284</name>
</gene>
<protein>
    <submittedName>
        <fullName evidence="1">Uncharacterized protein</fullName>
    </submittedName>
</protein>
<organism evidence="1 2">
    <name type="scientific">Eretmocerus hayati</name>
    <dbReference type="NCBI Taxonomy" id="131215"/>
    <lineage>
        <taxon>Eukaryota</taxon>
        <taxon>Metazoa</taxon>
        <taxon>Ecdysozoa</taxon>
        <taxon>Arthropoda</taxon>
        <taxon>Hexapoda</taxon>
        <taxon>Insecta</taxon>
        <taxon>Pterygota</taxon>
        <taxon>Neoptera</taxon>
        <taxon>Endopterygota</taxon>
        <taxon>Hymenoptera</taxon>
        <taxon>Apocrita</taxon>
        <taxon>Proctotrupomorpha</taxon>
        <taxon>Chalcidoidea</taxon>
        <taxon>Aphelinidae</taxon>
        <taxon>Aphelininae</taxon>
        <taxon>Eretmocerus</taxon>
    </lineage>
</organism>
<reference evidence="1" key="1">
    <citation type="submission" date="2023-04" db="EMBL/GenBank/DDBJ databases">
        <title>A chromosome-level genome assembly of the parasitoid wasp Eretmocerus hayati.</title>
        <authorList>
            <person name="Zhong Y."/>
            <person name="Liu S."/>
            <person name="Liu Y."/>
        </authorList>
    </citation>
    <scope>NUCLEOTIDE SEQUENCE</scope>
    <source>
        <strain evidence="1">ZJU_SS_LIU_2023</strain>
    </source>
</reference>
<sequence length="618" mass="67970">MSNRSNWMRRGNSSNESEFVNPQARFQQRQLQEKEQKLLQMYDQQQQRALQVAKRGSASSSSSNGSVHKISSTTVKSTSSFRRVGTGISSKYQNHQQIRHEDVNKSARVGNTATPQVIHGLYSEVREQQNYALARKTSRASDRDETDRVGTRAFVEVERQNYNGYSYENEINIDEVIDNDAMQRNRMLAKTENGHHNNVKRRPSTTIDESQQILVDPRDEHSIKDGSKTSLSRKSSLAASELSTRNAKNAATSKRSTLASTTGSSNGDLSRGGAASGEFKENNGVASKRTASFSSNKGSSGVHEQKDRSPDSKSGSLKFLSKIVGSNGEAPLSSTDHQIETVDPSHNRKLSSQALSDPPKTSHESLSRKKSTDGYHQHRHQQNQQRTGSPIATPAPRSSTTSSNSSANQQSSGSTLASSASRSHGSIGSRLAGKGGRGGAAPTPASRTSIVHEGSKKNDDSLSTCKTCNRRFNIDRITLHEQICSKTAQKKRKQFDAVIHRVKGTELEAFVQKPASKSKVQSKSVQKPEQPKPPTSNWRRKHEDFINAIRSAKQMQAHIAAGGKLSDLPPPPPSDTSDYVQCPHCSRKFNQGAAERHIPKCESMQHNKPKAQPRTIKR</sequence>
<dbReference type="EMBL" id="CM056743">
    <property type="protein sequence ID" value="KAJ8674022.1"/>
    <property type="molecule type" value="Genomic_DNA"/>
</dbReference>
<accession>A0ACC2NUW5</accession>
<evidence type="ECO:0000313" key="1">
    <source>
        <dbReference type="EMBL" id="KAJ8674022.1"/>
    </source>
</evidence>
<comment type="caution">
    <text evidence="1">The sequence shown here is derived from an EMBL/GenBank/DDBJ whole genome shotgun (WGS) entry which is preliminary data.</text>
</comment>
<name>A0ACC2NUW5_9HYME</name>
<proteinExistence type="predicted"/>
<dbReference type="Proteomes" id="UP001239111">
    <property type="component" value="Chromosome 3"/>
</dbReference>
<evidence type="ECO:0000313" key="2">
    <source>
        <dbReference type="Proteomes" id="UP001239111"/>
    </source>
</evidence>
<keyword evidence="2" id="KW-1185">Reference proteome</keyword>